<organism evidence="1 2">
    <name type="scientific">Paenibacillus phyllosphaerae</name>
    <dbReference type="NCBI Taxonomy" id="274593"/>
    <lineage>
        <taxon>Bacteria</taxon>
        <taxon>Bacillati</taxon>
        <taxon>Bacillota</taxon>
        <taxon>Bacilli</taxon>
        <taxon>Bacillales</taxon>
        <taxon>Paenibacillaceae</taxon>
        <taxon>Paenibacillus</taxon>
    </lineage>
</organism>
<dbReference type="AlphaFoldDB" id="A0A7W5B106"/>
<reference evidence="1 2" key="1">
    <citation type="submission" date="2020-08" db="EMBL/GenBank/DDBJ databases">
        <title>Genomic Encyclopedia of Type Strains, Phase III (KMG-III): the genomes of soil and plant-associated and newly described type strains.</title>
        <authorList>
            <person name="Whitman W."/>
        </authorList>
    </citation>
    <scope>NUCLEOTIDE SEQUENCE [LARGE SCALE GENOMIC DNA]</scope>
    <source>
        <strain evidence="1 2">CECT 5862</strain>
    </source>
</reference>
<evidence type="ECO:0000313" key="1">
    <source>
        <dbReference type="EMBL" id="MBB3112134.1"/>
    </source>
</evidence>
<dbReference type="EMBL" id="JACHXK010000010">
    <property type="protein sequence ID" value="MBB3112134.1"/>
    <property type="molecule type" value="Genomic_DNA"/>
</dbReference>
<dbReference type="Proteomes" id="UP000570361">
    <property type="component" value="Unassembled WGS sequence"/>
</dbReference>
<dbReference type="InterPro" id="IPR008928">
    <property type="entry name" value="6-hairpin_glycosidase_sf"/>
</dbReference>
<proteinExistence type="predicted"/>
<protein>
    <recommendedName>
        <fullName evidence="3">Beta-xylosidase</fullName>
    </recommendedName>
</protein>
<dbReference type="GO" id="GO:0005975">
    <property type="term" value="P:carbohydrate metabolic process"/>
    <property type="evidence" value="ECO:0007669"/>
    <property type="project" value="InterPro"/>
</dbReference>
<keyword evidence="2" id="KW-1185">Reference proteome</keyword>
<dbReference type="RefSeq" id="WP_221401403.1">
    <property type="nucleotide sequence ID" value="NZ_JACHXK010000010.1"/>
</dbReference>
<comment type="caution">
    <text evidence="1">The sequence shown here is derived from an EMBL/GenBank/DDBJ whole genome shotgun (WGS) entry which is preliminary data.</text>
</comment>
<evidence type="ECO:0008006" key="3">
    <source>
        <dbReference type="Google" id="ProtNLM"/>
    </source>
</evidence>
<gene>
    <name evidence="1" type="ORF">FHS18_004212</name>
</gene>
<dbReference type="InterPro" id="IPR000852">
    <property type="entry name" value="Glyco_hydro_52"/>
</dbReference>
<sequence length="702" mass="78851">MTNQFFNAHHSPIGAFASFTLGYPGAKGGLGLELGKPADQNIYIGLQSADGSCYHALPFFDKGVDESSRYDVEKQNTAEENKILIPFAPQEMKRDFRLGTDEFVAEDLTFRIYSNVEPVPDPSKCDSNDMKRVIVPSVLVELTVDNTQGSLARRAFFGMEGTDSYSSMRVMDDTCDRGIVGIGQGRNTAIVSKDAGVVSALGFTMEKILLNTIPFNRHFGLGRVGALLMEVPAGQRRTFQFAVCFHRGGVVTSGLDASYYYSRYFPSIEDVAEYSLKHFGVLASSCLRANSLIDQSRLTEDQRFMLTHAIRSYYGSTEFLSHQDKPLWVVNEGEYRMMNTFDLTVDQLFYELKMNAWTVRNELDWFTKRYSYEDQVFEPGSDMLYSGGISFTHDMGVANVFSRPGYSAYEQAGLDGCFSHMTHEQLVNWVLCAASYVEHTKDEAWLTANHQVFMQCFASMLNRDHPDPIKRNGIMGLDSSRTAGGAEITTYDSLDESLGQARNNLYLAGKCWAAYVALEKVFLLLGQMETSAEAGMQAERCVATIVSHQTAEGYIPAVMGEDNDSRIIPAIEGLVFPYMTGCREALDPTGRYGSYIRAMEQHLQTVLQPGKCLFEDGGWKLSSTSNNSWLSKIYLCQFVAREILGFEWNERERASDRAHVEWLTHPEHSYWSWSDQIIAGEIHGSKYYPRGVTAILWLLEVK</sequence>
<name>A0A7W5B106_9BACL</name>
<dbReference type="Pfam" id="PF03512">
    <property type="entry name" value="Glyco_hydro_52"/>
    <property type="match status" value="1"/>
</dbReference>
<evidence type="ECO:0000313" key="2">
    <source>
        <dbReference type="Proteomes" id="UP000570361"/>
    </source>
</evidence>
<accession>A0A7W5B106</accession>
<dbReference type="GO" id="GO:0009044">
    <property type="term" value="F:xylan 1,4-beta-xylosidase activity"/>
    <property type="evidence" value="ECO:0007669"/>
    <property type="project" value="InterPro"/>
</dbReference>
<dbReference type="SUPFAM" id="SSF48208">
    <property type="entry name" value="Six-hairpin glycosidases"/>
    <property type="match status" value="1"/>
</dbReference>
<dbReference type="PRINTS" id="PR00845">
    <property type="entry name" value="GLHYDRLASE52"/>
</dbReference>